<proteinExistence type="inferred from homology"/>
<evidence type="ECO:0000256" key="5">
    <source>
        <dbReference type="HAMAP-Rule" id="MF_00694"/>
    </source>
</evidence>
<dbReference type="InterPro" id="IPR017655">
    <property type="entry name" value="Dehydro-deoxyglucarate_dehyd"/>
</dbReference>
<dbReference type="SUPFAM" id="SSF51569">
    <property type="entry name" value="Aldolase"/>
    <property type="match status" value="1"/>
</dbReference>
<dbReference type="PIRSF" id="PIRSF001365">
    <property type="entry name" value="DHDPS"/>
    <property type="match status" value="1"/>
</dbReference>
<feature type="region of interest" description="Disordered" evidence="9">
    <location>
        <begin position="1"/>
        <end position="21"/>
    </location>
</feature>
<evidence type="ECO:0000256" key="8">
    <source>
        <dbReference type="PIRSR" id="PIRSR001365-2"/>
    </source>
</evidence>
<dbReference type="PANTHER" id="PTHR12128:SF19">
    <property type="entry name" value="5-DEHYDRO-4-DEOXYGLUCARATE DEHYDRATASE 2-RELATED"/>
    <property type="match status" value="1"/>
</dbReference>
<comment type="similarity">
    <text evidence="3 5 6">Belongs to the DapA family.</text>
</comment>
<evidence type="ECO:0000256" key="2">
    <source>
        <dbReference type="ARBA" id="ARBA00004983"/>
    </source>
</evidence>
<evidence type="ECO:0000313" key="10">
    <source>
        <dbReference type="EMBL" id="AJE84269.1"/>
    </source>
</evidence>
<dbReference type="GO" id="GO:0008840">
    <property type="term" value="F:4-hydroxy-tetrahydrodipicolinate synthase activity"/>
    <property type="evidence" value="ECO:0007669"/>
    <property type="project" value="TreeGrafter"/>
</dbReference>
<dbReference type="GO" id="GO:0047448">
    <property type="term" value="F:5-dehydro-4-deoxyglucarate dehydratase activity"/>
    <property type="evidence" value="ECO:0007669"/>
    <property type="project" value="UniProtKB-UniRule"/>
</dbReference>
<gene>
    <name evidence="10" type="ORF">SLNWT_3893</name>
</gene>
<feature type="active site" description="Proton donor/acceptor" evidence="7">
    <location>
        <position position="152"/>
    </location>
</feature>
<dbReference type="Proteomes" id="UP000031523">
    <property type="component" value="Chromosome"/>
</dbReference>
<feature type="binding site" evidence="8">
    <location>
        <position position="65"/>
    </location>
    <ligand>
        <name>pyruvate</name>
        <dbReference type="ChEBI" id="CHEBI:15361"/>
    </ligand>
</feature>
<comment type="catalytic activity">
    <reaction evidence="1 5">
        <text>5-dehydro-4-deoxy-D-glucarate + H(+) = 2,5-dioxopentanoate + CO2 + H2O</text>
        <dbReference type="Rhea" id="RHEA:24608"/>
        <dbReference type="ChEBI" id="CHEBI:15377"/>
        <dbReference type="ChEBI" id="CHEBI:15378"/>
        <dbReference type="ChEBI" id="CHEBI:16526"/>
        <dbReference type="ChEBI" id="CHEBI:42819"/>
        <dbReference type="ChEBI" id="CHEBI:58136"/>
        <dbReference type="EC" id="4.2.1.41"/>
    </reaction>
</comment>
<organism evidence="10 11">
    <name type="scientific">Streptomyces albus (strain ATCC 21838 / DSM 41398 / FERM P-419 / JCM 4703 / NBRC 107858)</name>
    <dbReference type="NCBI Taxonomy" id="1081613"/>
    <lineage>
        <taxon>Bacteria</taxon>
        <taxon>Bacillati</taxon>
        <taxon>Actinomycetota</taxon>
        <taxon>Actinomycetes</taxon>
        <taxon>Kitasatosporales</taxon>
        <taxon>Streptomycetaceae</taxon>
        <taxon>Streptomyces</taxon>
    </lineage>
</organism>
<comment type="pathway">
    <text evidence="2 5">Carbohydrate acid metabolism; D-glucarate degradation; 2,5-dioxopentanoate from D-glucarate: step 2/2.</text>
</comment>
<dbReference type="PANTHER" id="PTHR12128">
    <property type="entry name" value="DIHYDRODIPICOLINATE SYNTHASE"/>
    <property type="match status" value="1"/>
</dbReference>
<dbReference type="NCBIfam" id="NF002958">
    <property type="entry name" value="PRK03620.1"/>
    <property type="match status" value="1"/>
</dbReference>
<dbReference type="Pfam" id="PF00701">
    <property type="entry name" value="DHDPS"/>
    <property type="match status" value="1"/>
</dbReference>
<accession>A0A0B5ERL0</accession>
<reference evidence="10 11" key="1">
    <citation type="submission" date="2015-01" db="EMBL/GenBank/DDBJ databases">
        <title>Enhanced salinomycin production by adjusting the supply of polyketide extender units in Streptomyce albus DSM 41398.</title>
        <authorList>
            <person name="Lu C."/>
        </authorList>
    </citation>
    <scope>NUCLEOTIDE SEQUENCE [LARGE SCALE GENOMIC DNA]</scope>
    <source>
        <strain evidence="11">ATCC 21838 / DSM 41398 / FERM P-419 / JCM 4703 / NBRC 107858</strain>
    </source>
</reference>
<evidence type="ECO:0000256" key="4">
    <source>
        <dbReference type="ARBA" id="ARBA00023239"/>
    </source>
</evidence>
<evidence type="ECO:0000256" key="6">
    <source>
        <dbReference type="PIRNR" id="PIRNR001365"/>
    </source>
</evidence>
<dbReference type="GO" id="GO:0042838">
    <property type="term" value="P:D-glucarate catabolic process"/>
    <property type="evidence" value="ECO:0007669"/>
    <property type="project" value="UniProtKB-UniRule"/>
</dbReference>
<dbReference type="UniPathway" id="UPA00564">
    <property type="reaction ID" value="UER00628"/>
</dbReference>
<evidence type="ECO:0000256" key="9">
    <source>
        <dbReference type="SAM" id="MobiDB-lite"/>
    </source>
</evidence>
<feature type="compositionally biased region" description="Pro residues" evidence="9">
    <location>
        <begin position="1"/>
        <end position="16"/>
    </location>
</feature>
<dbReference type="EC" id="4.2.1.41" evidence="5"/>
<evidence type="ECO:0000256" key="3">
    <source>
        <dbReference type="ARBA" id="ARBA00007592"/>
    </source>
</evidence>
<sequence>MAQSPGPVPQPTPSSTPHPSGLDGLLAFPLTPFTESLDIDLDAFGQAVEAHVAAGAGALFVACGTGEFSSLAPGEHAALLARAREAAAGRVPVWVGAGGGAAAARASLAAAEQGGADGVLLLPPYLVGGPQEGLVDFVRYAVGGSSVPVVVYHRATAVFTERSVLRLLDIPSVAGLKDGHGDIELMSRIVTAVRAQGTERARQFLFFNGLPTAEVFARAYAAIGVPRYSSAVHCFAPEIAHRFHRALTEGDTAVMDTLLARFYLPLVALRDETPGFAVSLVKAAARLRGDKAGPVRPPLAEPGTDQLRRLERIVAEGYAALAEVAR</sequence>
<feature type="active site" description="Schiff-base intermediate with substrate" evidence="7">
    <location>
        <position position="177"/>
    </location>
</feature>
<dbReference type="AlphaFoldDB" id="A0A0B5ERL0"/>
<dbReference type="InterPro" id="IPR013785">
    <property type="entry name" value="Aldolase_TIM"/>
</dbReference>
<evidence type="ECO:0000313" key="11">
    <source>
        <dbReference type="Proteomes" id="UP000031523"/>
    </source>
</evidence>
<keyword evidence="4 5" id="KW-0456">Lyase</keyword>
<keyword evidence="11" id="KW-1185">Reference proteome</keyword>
<evidence type="ECO:0000256" key="7">
    <source>
        <dbReference type="PIRSR" id="PIRSR001365-1"/>
    </source>
</evidence>
<evidence type="ECO:0000256" key="1">
    <source>
        <dbReference type="ARBA" id="ARBA00001446"/>
    </source>
</evidence>
<dbReference type="Gene3D" id="3.20.20.70">
    <property type="entry name" value="Aldolase class I"/>
    <property type="match status" value="1"/>
</dbReference>
<dbReference type="HAMAP" id="MF_00694">
    <property type="entry name" value="KDGDH"/>
    <property type="match status" value="1"/>
</dbReference>
<dbReference type="InterPro" id="IPR002220">
    <property type="entry name" value="DapA-like"/>
</dbReference>
<dbReference type="EMBL" id="CP010519">
    <property type="protein sequence ID" value="AJE84269.1"/>
    <property type="molecule type" value="Genomic_DNA"/>
</dbReference>
<dbReference type="SMART" id="SM01130">
    <property type="entry name" value="DHDPS"/>
    <property type="match status" value="1"/>
</dbReference>
<protein>
    <recommendedName>
        <fullName evidence="5">Probable 5-dehydro-4-deoxyglucarate dehydratase</fullName>
        <ecNumber evidence="5">4.2.1.41</ecNumber>
    </recommendedName>
    <alternativeName>
        <fullName evidence="5">5-keto-4-deoxy-glucarate dehydratase</fullName>
        <shortName evidence="5">KDGDH</shortName>
    </alternativeName>
</protein>
<dbReference type="KEGG" id="sals:SLNWT_3893"/>
<name>A0A0B5ERL0_STRA4</name>